<accession>A0A7X1B8F1</accession>
<evidence type="ECO:0000256" key="8">
    <source>
        <dbReference type="RuleBase" id="RU004057"/>
    </source>
</evidence>
<feature type="domain" description="MotA/TolQ/ExbB proton channel" evidence="10">
    <location>
        <begin position="77"/>
        <end position="176"/>
    </location>
</feature>
<evidence type="ECO:0000259" key="10">
    <source>
        <dbReference type="Pfam" id="PF01618"/>
    </source>
</evidence>
<feature type="transmembrane region" description="Helical" evidence="9">
    <location>
        <begin position="108"/>
        <end position="133"/>
    </location>
</feature>
<dbReference type="AlphaFoldDB" id="A0A7X1B8F1"/>
<keyword evidence="5 8" id="KW-0653">Protein transport</keyword>
<evidence type="ECO:0000256" key="3">
    <source>
        <dbReference type="ARBA" id="ARBA00022475"/>
    </source>
</evidence>
<evidence type="ECO:0000256" key="2">
    <source>
        <dbReference type="ARBA" id="ARBA00022448"/>
    </source>
</evidence>
<evidence type="ECO:0000313" key="11">
    <source>
        <dbReference type="EMBL" id="MBC2607568.1"/>
    </source>
</evidence>
<dbReference type="InterPro" id="IPR050790">
    <property type="entry name" value="ExbB/TolQ_transport"/>
</dbReference>
<feature type="transmembrane region" description="Helical" evidence="9">
    <location>
        <begin position="153"/>
        <end position="175"/>
    </location>
</feature>
<evidence type="ECO:0000313" key="12">
    <source>
        <dbReference type="Proteomes" id="UP000526501"/>
    </source>
</evidence>
<keyword evidence="6 9" id="KW-1133">Transmembrane helix</keyword>
<dbReference type="GO" id="GO:0005886">
    <property type="term" value="C:plasma membrane"/>
    <property type="evidence" value="ECO:0007669"/>
    <property type="project" value="UniProtKB-SubCell"/>
</dbReference>
<protein>
    <submittedName>
        <fullName evidence="11">MotA/TolQ/ExbB proton channel family protein</fullName>
    </submittedName>
</protein>
<comment type="caution">
    <text evidence="11">The sequence shown here is derived from an EMBL/GenBank/DDBJ whole genome shotgun (WGS) entry which is preliminary data.</text>
</comment>
<keyword evidence="12" id="KW-1185">Reference proteome</keyword>
<feature type="transmembrane region" description="Helical" evidence="9">
    <location>
        <begin position="20"/>
        <end position="42"/>
    </location>
</feature>
<proteinExistence type="inferred from homology"/>
<dbReference type="GO" id="GO:0017038">
    <property type="term" value="P:protein import"/>
    <property type="evidence" value="ECO:0007669"/>
    <property type="project" value="TreeGrafter"/>
</dbReference>
<evidence type="ECO:0000256" key="7">
    <source>
        <dbReference type="ARBA" id="ARBA00023136"/>
    </source>
</evidence>
<name>A0A7X1B8F1_9BACT</name>
<reference evidence="11 12" key="1">
    <citation type="submission" date="2020-07" db="EMBL/GenBank/DDBJ databases">
        <authorList>
            <person name="Feng X."/>
        </authorList>
    </citation>
    <scope>NUCLEOTIDE SEQUENCE [LARGE SCALE GENOMIC DNA]</scope>
    <source>
        <strain evidence="11 12">JCM23202</strain>
    </source>
</reference>
<dbReference type="InterPro" id="IPR002898">
    <property type="entry name" value="MotA_ExbB_proton_chnl"/>
</dbReference>
<gene>
    <name evidence="11" type="ORF">H5P27_16060</name>
</gene>
<dbReference type="RefSeq" id="WP_185661444.1">
    <property type="nucleotide sequence ID" value="NZ_CAWPOO010000013.1"/>
</dbReference>
<dbReference type="EMBL" id="JACHVC010000013">
    <property type="protein sequence ID" value="MBC2607568.1"/>
    <property type="molecule type" value="Genomic_DNA"/>
</dbReference>
<dbReference type="Proteomes" id="UP000526501">
    <property type="component" value="Unassembled WGS sequence"/>
</dbReference>
<evidence type="ECO:0000256" key="4">
    <source>
        <dbReference type="ARBA" id="ARBA00022692"/>
    </source>
</evidence>
<keyword evidence="7 9" id="KW-0472">Membrane</keyword>
<keyword evidence="3" id="KW-1003">Cell membrane</keyword>
<dbReference type="PANTHER" id="PTHR30625">
    <property type="entry name" value="PROTEIN TOLQ"/>
    <property type="match status" value="1"/>
</dbReference>
<sequence>MGFDLQSFWSESIRIWTSGGWLMAPLLALTIYIYYTGIELLLRLNTHLLFRKRANRMSDAEIDRAFRDVRTSVGSLLIKDAETPEMVRRHFVEVRHEYLPVVDRRIRFLAIISSTGPLIGLLGTVTGMLSTFGGMVEEGASKFDNMIKGISEALITTQSGLIISIPCFVLLAIIFQRRQCLERSLSSLERYNTRLALRQKQCPVRRVLPFTSTFSKRENLAG</sequence>
<evidence type="ECO:0000256" key="5">
    <source>
        <dbReference type="ARBA" id="ARBA00022927"/>
    </source>
</evidence>
<keyword evidence="4 9" id="KW-0812">Transmembrane</keyword>
<comment type="subcellular location">
    <subcellularLocation>
        <location evidence="1">Cell membrane</location>
        <topology evidence="1">Multi-pass membrane protein</topology>
    </subcellularLocation>
    <subcellularLocation>
        <location evidence="8">Membrane</location>
        <topology evidence="8">Multi-pass membrane protein</topology>
    </subcellularLocation>
</comment>
<evidence type="ECO:0000256" key="9">
    <source>
        <dbReference type="SAM" id="Phobius"/>
    </source>
</evidence>
<organism evidence="11 12">
    <name type="scientific">Pelagicoccus albus</name>
    <dbReference type="NCBI Taxonomy" id="415222"/>
    <lineage>
        <taxon>Bacteria</taxon>
        <taxon>Pseudomonadati</taxon>
        <taxon>Verrucomicrobiota</taxon>
        <taxon>Opitutia</taxon>
        <taxon>Puniceicoccales</taxon>
        <taxon>Pelagicoccaceae</taxon>
        <taxon>Pelagicoccus</taxon>
    </lineage>
</organism>
<dbReference type="PANTHER" id="PTHR30625:SF15">
    <property type="entry name" value="BIOPOLYMER TRANSPORT PROTEIN EXBB"/>
    <property type="match status" value="1"/>
</dbReference>
<evidence type="ECO:0000256" key="1">
    <source>
        <dbReference type="ARBA" id="ARBA00004651"/>
    </source>
</evidence>
<evidence type="ECO:0000256" key="6">
    <source>
        <dbReference type="ARBA" id="ARBA00022989"/>
    </source>
</evidence>
<keyword evidence="2 8" id="KW-0813">Transport</keyword>
<dbReference type="Pfam" id="PF01618">
    <property type="entry name" value="MotA_ExbB"/>
    <property type="match status" value="1"/>
</dbReference>
<comment type="similarity">
    <text evidence="8">Belongs to the exbB/tolQ family.</text>
</comment>